<name>K0SFV8_THAOC</name>
<evidence type="ECO:0000313" key="3">
    <source>
        <dbReference type="Proteomes" id="UP000266841"/>
    </source>
</evidence>
<protein>
    <submittedName>
        <fullName evidence="2">Uncharacterized protein</fullName>
    </submittedName>
</protein>
<dbReference type="EMBL" id="AGNL01017552">
    <property type="protein sequence ID" value="EJK64180.1"/>
    <property type="molecule type" value="Genomic_DNA"/>
</dbReference>
<evidence type="ECO:0000256" key="1">
    <source>
        <dbReference type="SAM" id="MobiDB-lite"/>
    </source>
</evidence>
<feature type="compositionally biased region" description="Basic and acidic residues" evidence="1">
    <location>
        <begin position="274"/>
        <end position="288"/>
    </location>
</feature>
<feature type="compositionally biased region" description="Polar residues" evidence="1">
    <location>
        <begin position="289"/>
        <end position="302"/>
    </location>
</feature>
<organism evidence="2 3">
    <name type="scientific">Thalassiosira oceanica</name>
    <name type="common">Marine diatom</name>
    <dbReference type="NCBI Taxonomy" id="159749"/>
    <lineage>
        <taxon>Eukaryota</taxon>
        <taxon>Sar</taxon>
        <taxon>Stramenopiles</taxon>
        <taxon>Ochrophyta</taxon>
        <taxon>Bacillariophyta</taxon>
        <taxon>Coscinodiscophyceae</taxon>
        <taxon>Thalassiosirophycidae</taxon>
        <taxon>Thalassiosirales</taxon>
        <taxon>Thalassiosiraceae</taxon>
        <taxon>Thalassiosira</taxon>
    </lineage>
</organism>
<feature type="region of interest" description="Disordered" evidence="1">
    <location>
        <begin position="23"/>
        <end position="43"/>
    </location>
</feature>
<accession>K0SFV8</accession>
<evidence type="ECO:0000313" key="2">
    <source>
        <dbReference type="EMBL" id="EJK64180.1"/>
    </source>
</evidence>
<feature type="compositionally biased region" description="Basic and acidic residues" evidence="1">
    <location>
        <begin position="315"/>
        <end position="332"/>
    </location>
</feature>
<sequence length="350" mass="38547">FLKPHGINNKLLAFDVLECLPTESPSRETTKETTRETSAEPRHYNQVFGLRTASDFGALAAAALDPPFREVGIRASRHVSHQSGSPPGVDLTREVNTGWTGASSRFGKAVVIAEVSALAGLYYVFHDINTGKLSSIWAYAVPRRMRVEVACEYDEELLWTIPSTRLPALPETIESSSIASIALVETTGKTKATCEFTLLTCRGGRPCFSIMQIYRVAASLLLLTVAAGFVPNRANTSSRSGTIGGSLYDNDIDWDSDLFSQINQREQAQAQKGNIKEDAGIEASKLDDSSWSMDGSTPSNVQDAREQMRQSWTGEESKRDGTQSEKNQKLKVDWVPNFRNVDEDEPWFTG</sequence>
<comment type="caution">
    <text evidence="2">The sequence shown here is derived from an EMBL/GenBank/DDBJ whole genome shotgun (WGS) entry which is preliminary data.</text>
</comment>
<feature type="compositionally biased region" description="Basic and acidic residues" evidence="1">
    <location>
        <begin position="25"/>
        <end position="43"/>
    </location>
</feature>
<feature type="non-terminal residue" evidence="2">
    <location>
        <position position="1"/>
    </location>
</feature>
<dbReference type="OrthoDB" id="54234at2759"/>
<reference evidence="2 3" key="1">
    <citation type="journal article" date="2012" name="Genome Biol.">
        <title>Genome and low-iron response of an oceanic diatom adapted to chronic iron limitation.</title>
        <authorList>
            <person name="Lommer M."/>
            <person name="Specht M."/>
            <person name="Roy A.S."/>
            <person name="Kraemer L."/>
            <person name="Andreson R."/>
            <person name="Gutowska M.A."/>
            <person name="Wolf J."/>
            <person name="Bergner S.V."/>
            <person name="Schilhabel M.B."/>
            <person name="Klostermeier U.C."/>
            <person name="Beiko R.G."/>
            <person name="Rosenstiel P."/>
            <person name="Hippler M."/>
            <person name="Laroche J."/>
        </authorList>
    </citation>
    <scope>NUCLEOTIDE SEQUENCE [LARGE SCALE GENOMIC DNA]</scope>
    <source>
        <strain evidence="2 3">CCMP1005</strain>
    </source>
</reference>
<dbReference type="AlphaFoldDB" id="K0SFV8"/>
<feature type="region of interest" description="Disordered" evidence="1">
    <location>
        <begin position="266"/>
        <end position="350"/>
    </location>
</feature>
<keyword evidence="3" id="KW-1185">Reference proteome</keyword>
<proteinExistence type="predicted"/>
<gene>
    <name evidence="2" type="ORF">THAOC_15111</name>
</gene>
<dbReference type="eggNOG" id="ENOG502TAU8">
    <property type="taxonomic scope" value="Eukaryota"/>
</dbReference>
<dbReference type="Proteomes" id="UP000266841">
    <property type="component" value="Unassembled WGS sequence"/>
</dbReference>